<dbReference type="EMBL" id="CH480827">
    <property type="protein sequence ID" value="EDW44723.1"/>
    <property type="molecule type" value="Genomic_DNA"/>
</dbReference>
<evidence type="ECO:0000313" key="2">
    <source>
        <dbReference type="Proteomes" id="UP000001292"/>
    </source>
</evidence>
<dbReference type="HOGENOM" id="CLU_2852078_0_0_1"/>
<protein>
    <submittedName>
        <fullName evidence="1">GM15356</fullName>
    </submittedName>
</protein>
<sequence length="65" mass="7133">MELVAEDDSDVGGFVRVWLAQNLHQDYALPRTGALGTSSHPKHPGIVTIVTNQDPANLGQQHSRW</sequence>
<keyword evidence="2" id="KW-1185">Reference proteome</keyword>
<organism evidence="2">
    <name type="scientific">Drosophila sechellia</name>
    <name type="common">Fruit fly</name>
    <dbReference type="NCBI Taxonomy" id="7238"/>
    <lineage>
        <taxon>Eukaryota</taxon>
        <taxon>Metazoa</taxon>
        <taxon>Ecdysozoa</taxon>
        <taxon>Arthropoda</taxon>
        <taxon>Hexapoda</taxon>
        <taxon>Insecta</taxon>
        <taxon>Pterygota</taxon>
        <taxon>Neoptera</taxon>
        <taxon>Endopterygota</taxon>
        <taxon>Diptera</taxon>
        <taxon>Brachycera</taxon>
        <taxon>Muscomorpha</taxon>
        <taxon>Ephydroidea</taxon>
        <taxon>Drosophilidae</taxon>
        <taxon>Drosophila</taxon>
        <taxon>Sophophora</taxon>
    </lineage>
</organism>
<gene>
    <name evidence="1" type="primary">Dsec\GM15356</name>
    <name evidence="1" type="ORF">Dsec_GM15356</name>
</gene>
<accession>B4IBG5</accession>
<reference evidence="1 2" key="1">
    <citation type="journal article" date="2007" name="Nature">
        <title>Evolution of genes and genomes on the Drosophila phylogeny.</title>
        <authorList>
            <consortium name="Drosophila 12 Genomes Consortium"/>
            <person name="Clark A.G."/>
            <person name="Eisen M.B."/>
            <person name="Smith D.R."/>
            <person name="Bergman C.M."/>
            <person name="Oliver B."/>
            <person name="Markow T.A."/>
            <person name="Kaufman T.C."/>
            <person name="Kellis M."/>
            <person name="Gelbart W."/>
            <person name="Iyer V.N."/>
            <person name="Pollard D.A."/>
            <person name="Sackton T.B."/>
            <person name="Larracuente A.M."/>
            <person name="Singh N.D."/>
            <person name="Abad J.P."/>
            <person name="Abt D.N."/>
            <person name="Adryan B."/>
            <person name="Aguade M."/>
            <person name="Akashi H."/>
            <person name="Anderson W.W."/>
            <person name="Aquadro C.F."/>
            <person name="Ardell D.H."/>
            <person name="Arguello R."/>
            <person name="Artieri C.G."/>
            <person name="Barbash D.A."/>
            <person name="Barker D."/>
            <person name="Barsanti P."/>
            <person name="Batterham P."/>
            <person name="Batzoglou S."/>
            <person name="Begun D."/>
            <person name="Bhutkar A."/>
            <person name="Blanco E."/>
            <person name="Bosak S.A."/>
            <person name="Bradley R.K."/>
            <person name="Brand A.D."/>
            <person name="Brent M.R."/>
            <person name="Brooks A.N."/>
            <person name="Brown R.H."/>
            <person name="Butlin R.K."/>
            <person name="Caggese C."/>
            <person name="Calvi B.R."/>
            <person name="Bernardo de Carvalho A."/>
            <person name="Caspi A."/>
            <person name="Castrezana S."/>
            <person name="Celniker S.E."/>
            <person name="Chang J.L."/>
            <person name="Chapple C."/>
            <person name="Chatterji S."/>
            <person name="Chinwalla A."/>
            <person name="Civetta A."/>
            <person name="Clifton S.W."/>
            <person name="Comeron J.M."/>
            <person name="Costello J.C."/>
            <person name="Coyne J.A."/>
            <person name="Daub J."/>
            <person name="David R.G."/>
            <person name="Delcher A.L."/>
            <person name="Delehaunty K."/>
            <person name="Do C.B."/>
            <person name="Ebling H."/>
            <person name="Edwards K."/>
            <person name="Eickbush T."/>
            <person name="Evans J.D."/>
            <person name="Filipski A."/>
            <person name="Findeiss S."/>
            <person name="Freyhult E."/>
            <person name="Fulton L."/>
            <person name="Fulton R."/>
            <person name="Garcia A.C."/>
            <person name="Gardiner A."/>
            <person name="Garfield D.A."/>
            <person name="Garvin B.E."/>
            <person name="Gibson G."/>
            <person name="Gilbert D."/>
            <person name="Gnerre S."/>
            <person name="Godfrey J."/>
            <person name="Good R."/>
            <person name="Gotea V."/>
            <person name="Gravely B."/>
            <person name="Greenberg A.J."/>
            <person name="Griffiths-Jones S."/>
            <person name="Gross S."/>
            <person name="Guigo R."/>
            <person name="Gustafson E.A."/>
            <person name="Haerty W."/>
            <person name="Hahn M.W."/>
            <person name="Halligan D.L."/>
            <person name="Halpern A.L."/>
            <person name="Halter G.M."/>
            <person name="Han M.V."/>
            <person name="Heger A."/>
            <person name="Hillier L."/>
            <person name="Hinrichs A.S."/>
            <person name="Holmes I."/>
            <person name="Hoskins R.A."/>
            <person name="Hubisz M.J."/>
            <person name="Hultmark D."/>
            <person name="Huntley M.A."/>
            <person name="Jaffe D.B."/>
            <person name="Jagadeeshan S."/>
            <person name="Jeck W.R."/>
            <person name="Johnson J."/>
            <person name="Jones C.D."/>
            <person name="Jordan W.C."/>
            <person name="Karpen G.H."/>
            <person name="Kataoka E."/>
            <person name="Keightley P.D."/>
            <person name="Kheradpour P."/>
            <person name="Kirkness E.F."/>
            <person name="Koerich L.B."/>
            <person name="Kristiansen K."/>
            <person name="Kudrna D."/>
            <person name="Kulathinal R.J."/>
            <person name="Kumar S."/>
            <person name="Kwok R."/>
            <person name="Lander E."/>
            <person name="Langley C.H."/>
            <person name="Lapoint R."/>
            <person name="Lazzaro B.P."/>
            <person name="Lee S.J."/>
            <person name="Levesque L."/>
            <person name="Li R."/>
            <person name="Lin C.F."/>
            <person name="Lin M.F."/>
            <person name="Lindblad-Toh K."/>
            <person name="Llopart A."/>
            <person name="Long M."/>
            <person name="Low L."/>
            <person name="Lozovsky E."/>
            <person name="Lu J."/>
            <person name="Luo M."/>
            <person name="Machado C.A."/>
            <person name="Makalowski W."/>
            <person name="Marzo M."/>
            <person name="Matsuda M."/>
            <person name="Matzkin L."/>
            <person name="McAllister B."/>
            <person name="McBride C.S."/>
            <person name="McKernan B."/>
            <person name="McKernan K."/>
            <person name="Mendez-Lago M."/>
            <person name="Minx P."/>
            <person name="Mollenhauer M.U."/>
            <person name="Montooth K."/>
            <person name="Mount S.M."/>
            <person name="Mu X."/>
            <person name="Myers E."/>
            <person name="Negre B."/>
            <person name="Newfeld S."/>
            <person name="Nielsen R."/>
            <person name="Noor M.A."/>
            <person name="O'Grady P."/>
            <person name="Pachter L."/>
            <person name="Papaceit M."/>
            <person name="Parisi M.J."/>
            <person name="Parisi M."/>
            <person name="Parts L."/>
            <person name="Pedersen J.S."/>
            <person name="Pesole G."/>
            <person name="Phillippy A.M."/>
            <person name="Ponting C.P."/>
            <person name="Pop M."/>
            <person name="Porcelli D."/>
            <person name="Powell J.R."/>
            <person name="Prohaska S."/>
            <person name="Pruitt K."/>
            <person name="Puig M."/>
            <person name="Quesneville H."/>
            <person name="Ram K.R."/>
            <person name="Rand D."/>
            <person name="Rasmussen M.D."/>
            <person name="Reed L.K."/>
            <person name="Reenan R."/>
            <person name="Reily A."/>
            <person name="Remington K.A."/>
            <person name="Rieger T.T."/>
            <person name="Ritchie M.G."/>
            <person name="Robin C."/>
            <person name="Rogers Y.H."/>
            <person name="Rohde C."/>
            <person name="Rozas J."/>
            <person name="Rubenfield M.J."/>
            <person name="Ruiz A."/>
            <person name="Russo S."/>
            <person name="Salzberg S.L."/>
            <person name="Sanchez-Gracia A."/>
            <person name="Saranga D.J."/>
            <person name="Sato H."/>
            <person name="Schaeffer S.W."/>
            <person name="Schatz M.C."/>
            <person name="Schlenke T."/>
            <person name="Schwartz R."/>
            <person name="Segarra C."/>
            <person name="Singh R.S."/>
            <person name="Sirot L."/>
            <person name="Sirota M."/>
            <person name="Sisneros N.B."/>
            <person name="Smith C.D."/>
            <person name="Smith T.F."/>
            <person name="Spieth J."/>
            <person name="Stage D.E."/>
            <person name="Stark A."/>
            <person name="Stephan W."/>
            <person name="Strausberg R.L."/>
            <person name="Strempel S."/>
            <person name="Sturgill D."/>
            <person name="Sutton G."/>
            <person name="Sutton G.G."/>
            <person name="Tao W."/>
            <person name="Teichmann S."/>
            <person name="Tobari Y.N."/>
            <person name="Tomimura Y."/>
            <person name="Tsolas J.M."/>
            <person name="Valente V.L."/>
            <person name="Venter E."/>
            <person name="Venter J.C."/>
            <person name="Vicario S."/>
            <person name="Vieira F.G."/>
            <person name="Vilella A.J."/>
            <person name="Villasante A."/>
            <person name="Walenz B."/>
            <person name="Wang J."/>
            <person name="Wasserman M."/>
            <person name="Watts T."/>
            <person name="Wilson D."/>
            <person name="Wilson R.K."/>
            <person name="Wing R.A."/>
            <person name="Wolfner M.F."/>
            <person name="Wong A."/>
            <person name="Wong G.K."/>
            <person name="Wu C.I."/>
            <person name="Wu G."/>
            <person name="Yamamoto D."/>
            <person name="Yang H.P."/>
            <person name="Yang S.P."/>
            <person name="Yorke J.A."/>
            <person name="Yoshida K."/>
            <person name="Zdobnov E."/>
            <person name="Zhang P."/>
            <person name="Zhang Y."/>
            <person name="Zimin A.V."/>
            <person name="Baldwin J."/>
            <person name="Abdouelleil A."/>
            <person name="Abdulkadir J."/>
            <person name="Abebe A."/>
            <person name="Abera B."/>
            <person name="Abreu J."/>
            <person name="Acer S.C."/>
            <person name="Aftuck L."/>
            <person name="Alexander A."/>
            <person name="An P."/>
            <person name="Anderson E."/>
            <person name="Anderson S."/>
            <person name="Arachi H."/>
            <person name="Azer M."/>
            <person name="Bachantsang P."/>
            <person name="Barry A."/>
            <person name="Bayul T."/>
            <person name="Berlin A."/>
            <person name="Bessette D."/>
            <person name="Bloom T."/>
            <person name="Blye J."/>
            <person name="Boguslavskiy L."/>
            <person name="Bonnet C."/>
            <person name="Boukhgalter B."/>
            <person name="Bourzgui I."/>
            <person name="Brown A."/>
            <person name="Cahill P."/>
            <person name="Channer S."/>
            <person name="Cheshatsang Y."/>
            <person name="Chuda L."/>
            <person name="Citroen M."/>
            <person name="Collymore A."/>
            <person name="Cooke P."/>
            <person name="Costello M."/>
            <person name="D'Aco K."/>
            <person name="Daza R."/>
            <person name="De Haan G."/>
            <person name="DeGray S."/>
            <person name="DeMaso C."/>
            <person name="Dhargay N."/>
            <person name="Dooley K."/>
            <person name="Dooley E."/>
            <person name="Doricent M."/>
            <person name="Dorje P."/>
            <person name="Dorjee K."/>
            <person name="Dupes A."/>
            <person name="Elong R."/>
            <person name="Falk J."/>
            <person name="Farina A."/>
            <person name="Faro S."/>
            <person name="Ferguson D."/>
            <person name="Fisher S."/>
            <person name="Foley C.D."/>
            <person name="Franke A."/>
            <person name="Friedrich D."/>
            <person name="Gadbois L."/>
            <person name="Gearin G."/>
            <person name="Gearin C.R."/>
            <person name="Giannoukos G."/>
            <person name="Goode T."/>
            <person name="Graham J."/>
            <person name="Grandbois E."/>
            <person name="Grewal S."/>
            <person name="Gyaltsen K."/>
            <person name="Hafez N."/>
            <person name="Hagos B."/>
            <person name="Hall J."/>
            <person name="Henson C."/>
            <person name="Hollinger A."/>
            <person name="Honan T."/>
            <person name="Huard M.D."/>
            <person name="Hughes L."/>
            <person name="Hurhula B."/>
            <person name="Husby M.E."/>
            <person name="Kamat A."/>
            <person name="Kanga B."/>
            <person name="Kashin S."/>
            <person name="Khazanovich D."/>
            <person name="Kisner P."/>
            <person name="Lance K."/>
            <person name="Lara M."/>
            <person name="Lee W."/>
            <person name="Lennon N."/>
            <person name="Letendre F."/>
            <person name="LeVine R."/>
            <person name="Lipovsky A."/>
            <person name="Liu X."/>
            <person name="Liu J."/>
            <person name="Liu S."/>
            <person name="Lokyitsang T."/>
            <person name="Lokyitsang Y."/>
            <person name="Lubonja R."/>
            <person name="Lui A."/>
            <person name="MacDonald P."/>
            <person name="Magnisalis V."/>
            <person name="Maru K."/>
            <person name="Matthews C."/>
            <person name="McCusker W."/>
            <person name="McDonough S."/>
            <person name="Mehta T."/>
            <person name="Meldrim J."/>
            <person name="Meneus L."/>
            <person name="Mihai O."/>
            <person name="Mihalev A."/>
            <person name="Mihova T."/>
            <person name="Mittelman R."/>
            <person name="Mlenga V."/>
            <person name="Montmayeur A."/>
            <person name="Mulrain L."/>
            <person name="Navidi A."/>
            <person name="Naylor J."/>
            <person name="Negash T."/>
            <person name="Nguyen T."/>
            <person name="Nguyen N."/>
            <person name="Nicol R."/>
            <person name="Norbu C."/>
            <person name="Norbu N."/>
            <person name="Novod N."/>
            <person name="O'Neill B."/>
            <person name="Osman S."/>
            <person name="Markiewicz E."/>
            <person name="Oyono O.L."/>
            <person name="Patti C."/>
            <person name="Phunkhang P."/>
            <person name="Pierre F."/>
            <person name="Priest M."/>
            <person name="Raghuraman S."/>
            <person name="Rege F."/>
            <person name="Reyes R."/>
            <person name="Rise C."/>
            <person name="Rogov P."/>
            <person name="Ross K."/>
            <person name="Ryan E."/>
            <person name="Settipalli S."/>
            <person name="Shea T."/>
            <person name="Sherpa N."/>
            <person name="Shi L."/>
            <person name="Shih D."/>
            <person name="Sparrow T."/>
            <person name="Spaulding J."/>
            <person name="Stalker J."/>
            <person name="Stange-Thomann N."/>
            <person name="Stavropoulos S."/>
            <person name="Stone C."/>
            <person name="Strader C."/>
            <person name="Tesfaye S."/>
            <person name="Thomson T."/>
            <person name="Thoulutsang Y."/>
            <person name="Thoulutsang D."/>
            <person name="Topham K."/>
            <person name="Topping I."/>
            <person name="Tsamla T."/>
            <person name="Vassiliev H."/>
            <person name="Vo A."/>
            <person name="Wangchuk T."/>
            <person name="Wangdi T."/>
            <person name="Weiand M."/>
            <person name="Wilkinson J."/>
            <person name="Wilson A."/>
            <person name="Yadav S."/>
            <person name="Young G."/>
            <person name="Yu Q."/>
            <person name="Zembek L."/>
            <person name="Zhong D."/>
            <person name="Zimmer A."/>
            <person name="Zwirko Z."/>
            <person name="Jaffe D.B."/>
            <person name="Alvarez P."/>
            <person name="Brockman W."/>
            <person name="Butler J."/>
            <person name="Chin C."/>
            <person name="Gnerre S."/>
            <person name="Grabherr M."/>
            <person name="Kleber M."/>
            <person name="Mauceli E."/>
            <person name="MacCallum I."/>
        </authorList>
    </citation>
    <scope>NUCLEOTIDE SEQUENCE [LARGE SCALE GENOMIC DNA]</scope>
    <source>
        <strain evidence="2">Rob3c / Tucson 14021-0248.25</strain>
    </source>
</reference>
<proteinExistence type="predicted"/>
<dbReference type="Proteomes" id="UP000001292">
    <property type="component" value="Unassembled WGS sequence"/>
</dbReference>
<dbReference type="AlphaFoldDB" id="B4IBG5"/>
<evidence type="ECO:0000313" key="1">
    <source>
        <dbReference type="EMBL" id="EDW44723.1"/>
    </source>
</evidence>
<name>B4IBG5_DROSE</name>